<dbReference type="GO" id="GO:0045216">
    <property type="term" value="P:cell-cell junction organization"/>
    <property type="evidence" value="ECO:0007669"/>
    <property type="project" value="TreeGrafter"/>
</dbReference>
<dbReference type="PANTHER" id="PTHR13865:SF28">
    <property type="entry name" value="POLYCHAETOID, ISOFORM O"/>
    <property type="match status" value="1"/>
</dbReference>
<keyword evidence="3" id="KW-1185">Reference proteome</keyword>
<feature type="domain" description="Guanylate kinase-like" evidence="1">
    <location>
        <begin position="185"/>
        <end position="289"/>
    </location>
</feature>
<dbReference type="InterPro" id="IPR027417">
    <property type="entry name" value="P-loop_NTPase"/>
</dbReference>
<dbReference type="SMART" id="SM00072">
    <property type="entry name" value="GuKc"/>
    <property type="match status" value="1"/>
</dbReference>
<dbReference type="SUPFAM" id="SSF50044">
    <property type="entry name" value="SH3-domain"/>
    <property type="match status" value="1"/>
</dbReference>
<proteinExistence type="predicted"/>
<comment type="caution">
    <text evidence="2">The sequence shown here is derived from an EMBL/GenBank/DDBJ whole genome shotgun (WGS) entry which is preliminary data.</text>
</comment>
<dbReference type="EMBL" id="MUJZ01050137">
    <property type="protein sequence ID" value="OTF73787.1"/>
    <property type="molecule type" value="Genomic_DNA"/>
</dbReference>
<dbReference type="OrthoDB" id="418634at2759"/>
<dbReference type="GO" id="GO:0098609">
    <property type="term" value="P:cell-cell adhesion"/>
    <property type="evidence" value="ECO:0007669"/>
    <property type="project" value="TreeGrafter"/>
</dbReference>
<dbReference type="GO" id="GO:0150105">
    <property type="term" value="P:protein localization to cell-cell junction"/>
    <property type="evidence" value="ECO:0007669"/>
    <property type="project" value="TreeGrafter"/>
</dbReference>
<reference evidence="2 3" key="1">
    <citation type="submission" date="2017-03" db="EMBL/GenBank/DDBJ databases">
        <title>Genome Survey of Euroglyphus maynei.</title>
        <authorList>
            <person name="Arlian L.G."/>
            <person name="Morgan M.S."/>
            <person name="Rider S.D."/>
        </authorList>
    </citation>
    <scope>NUCLEOTIDE SEQUENCE [LARGE SCALE GENOMIC DNA]</scope>
    <source>
        <strain evidence="2">Arlian Lab</strain>
        <tissue evidence="2">Whole body</tissue>
    </source>
</reference>
<dbReference type="Pfam" id="PF00625">
    <property type="entry name" value="Guanylate_kin"/>
    <property type="match status" value="1"/>
</dbReference>
<dbReference type="Gene3D" id="2.30.30.40">
    <property type="entry name" value="SH3 Domains"/>
    <property type="match status" value="1"/>
</dbReference>
<name>A0A1Y3B0N5_EURMA</name>
<gene>
    <name evidence="2" type="ORF">BLA29_005364</name>
</gene>
<dbReference type="GO" id="GO:0005886">
    <property type="term" value="C:plasma membrane"/>
    <property type="evidence" value="ECO:0007669"/>
    <property type="project" value="TreeGrafter"/>
</dbReference>
<organism evidence="2 3">
    <name type="scientific">Euroglyphus maynei</name>
    <name type="common">Mayne's house dust mite</name>
    <dbReference type="NCBI Taxonomy" id="6958"/>
    <lineage>
        <taxon>Eukaryota</taxon>
        <taxon>Metazoa</taxon>
        <taxon>Ecdysozoa</taxon>
        <taxon>Arthropoda</taxon>
        <taxon>Chelicerata</taxon>
        <taxon>Arachnida</taxon>
        <taxon>Acari</taxon>
        <taxon>Acariformes</taxon>
        <taxon>Sarcoptiformes</taxon>
        <taxon>Astigmata</taxon>
        <taxon>Psoroptidia</taxon>
        <taxon>Analgoidea</taxon>
        <taxon>Pyroglyphidae</taxon>
        <taxon>Pyroglyphinae</taxon>
        <taxon>Euroglyphus</taxon>
    </lineage>
</organism>
<protein>
    <submittedName>
        <fullName evidence="2">Tight junction protein ZO-1-like protein</fullName>
    </submittedName>
</protein>
<evidence type="ECO:0000259" key="1">
    <source>
        <dbReference type="PROSITE" id="PS50052"/>
    </source>
</evidence>
<dbReference type="Gene3D" id="3.40.50.300">
    <property type="entry name" value="P-loop containing nucleotide triphosphate hydrolases"/>
    <property type="match status" value="1"/>
</dbReference>
<dbReference type="InterPro" id="IPR008145">
    <property type="entry name" value="GK/Ca_channel_bsu"/>
</dbReference>
<feature type="non-terminal residue" evidence="2">
    <location>
        <position position="341"/>
    </location>
</feature>
<dbReference type="GO" id="GO:0050839">
    <property type="term" value="F:cell adhesion molecule binding"/>
    <property type="evidence" value="ECO:0007669"/>
    <property type="project" value="TreeGrafter"/>
</dbReference>
<dbReference type="Proteomes" id="UP000194236">
    <property type="component" value="Unassembled WGS sequence"/>
</dbReference>
<dbReference type="PROSITE" id="PS50052">
    <property type="entry name" value="GUANYLATE_KINASE_2"/>
    <property type="match status" value="1"/>
</dbReference>
<dbReference type="InterPro" id="IPR008144">
    <property type="entry name" value="Guanylate_kin-like_dom"/>
</dbReference>
<dbReference type="PANTHER" id="PTHR13865">
    <property type="entry name" value="TIGHT JUNCTION PROTEIN"/>
    <property type="match status" value="1"/>
</dbReference>
<accession>A0A1Y3B0N5</accession>
<sequence length="341" mass="39137">MRIYEGKGELSFHDGDVFHVVDTLFNGVVGSWFVYRLGRNNQEIQKGSIPNKSRADELAAEQRLENRSKKSTSGADDLAITETVGSSRRSNFFRRRRSARRSKSLCRENWEDILFGELGNSKFQAYERVTLRHPTFVRPVIFFGPLADIAREKLLRDYPDKFECPQSTANDATAKNSKLNNSGIVRLSAIKEIIERGKHALLDITPSAVDRLNYAQFYPIVIFMRVENKSIVKELRNRSSTKNTVHRSSRKLFEQSIKLEKVWHHVFTSSITLTSGGDLWYKKLGEIIDKQQTQMVWMSEFKPDESISDDFLFPMNSVSRLSYASSPESDLDVSMNDAKFD</sequence>
<dbReference type="AlphaFoldDB" id="A0A1Y3B0N5"/>
<dbReference type="InterPro" id="IPR036028">
    <property type="entry name" value="SH3-like_dom_sf"/>
</dbReference>
<dbReference type="SUPFAM" id="SSF52540">
    <property type="entry name" value="P-loop containing nucleoside triphosphate hydrolases"/>
    <property type="match status" value="1"/>
</dbReference>
<evidence type="ECO:0000313" key="3">
    <source>
        <dbReference type="Proteomes" id="UP000194236"/>
    </source>
</evidence>
<dbReference type="GO" id="GO:0005923">
    <property type="term" value="C:bicellular tight junction"/>
    <property type="evidence" value="ECO:0007669"/>
    <property type="project" value="TreeGrafter"/>
</dbReference>
<evidence type="ECO:0000313" key="2">
    <source>
        <dbReference type="EMBL" id="OTF73787.1"/>
    </source>
</evidence>